<dbReference type="OrthoDB" id="5625650at2"/>
<dbReference type="STRING" id="395493.BegalDRAFT_0322"/>
<dbReference type="AlphaFoldDB" id="I3CC99"/>
<dbReference type="Proteomes" id="UP000005744">
    <property type="component" value="Unassembled WGS sequence"/>
</dbReference>
<dbReference type="EMBL" id="JH600070">
    <property type="protein sequence ID" value="EIJ41242.1"/>
    <property type="molecule type" value="Genomic_DNA"/>
</dbReference>
<gene>
    <name evidence="1" type="ORF">BegalDRAFT_0322</name>
</gene>
<name>I3CC99_9GAMM</name>
<organism evidence="1 2">
    <name type="scientific">Beggiatoa alba B18LD</name>
    <dbReference type="NCBI Taxonomy" id="395493"/>
    <lineage>
        <taxon>Bacteria</taxon>
        <taxon>Pseudomonadati</taxon>
        <taxon>Pseudomonadota</taxon>
        <taxon>Gammaproteobacteria</taxon>
        <taxon>Thiotrichales</taxon>
        <taxon>Thiotrichaceae</taxon>
        <taxon>Beggiatoa</taxon>
    </lineage>
</organism>
<accession>I3CC99</accession>
<proteinExistence type="predicted"/>
<evidence type="ECO:0000313" key="2">
    <source>
        <dbReference type="Proteomes" id="UP000005744"/>
    </source>
</evidence>
<dbReference type="eggNOG" id="ENOG502ZH0A">
    <property type="taxonomic scope" value="Bacteria"/>
</dbReference>
<protein>
    <submittedName>
        <fullName evidence="1">Uncharacterized protein</fullName>
    </submittedName>
</protein>
<evidence type="ECO:0000313" key="1">
    <source>
        <dbReference type="EMBL" id="EIJ41242.1"/>
    </source>
</evidence>
<keyword evidence="2" id="KW-1185">Reference proteome</keyword>
<sequence length="85" mass="9685">MVPDKSEPLWRLLVTGQKGYKCQVVPASMMLARVIRSTQLDNSAENIDKCINEIHSFFTRYEPILEQDIQAIFGSEQKIRNGSSL</sequence>
<dbReference type="HOGENOM" id="CLU_2703960_0_0_6"/>
<dbReference type="RefSeq" id="WP_002683021.1">
    <property type="nucleotide sequence ID" value="NZ_JH600070.1"/>
</dbReference>
<reference evidence="1 2" key="1">
    <citation type="submission" date="2011-11" db="EMBL/GenBank/DDBJ databases">
        <title>Improved High-Quality Draft sequence of Beggiatoa alba B18lD.</title>
        <authorList>
            <consortium name="US DOE Joint Genome Institute"/>
            <person name="Lucas S."/>
            <person name="Han J."/>
            <person name="Lapidus A."/>
            <person name="Cheng J.-F."/>
            <person name="Goodwin L."/>
            <person name="Pitluck S."/>
            <person name="Peters L."/>
            <person name="Mikhailova N."/>
            <person name="Held B."/>
            <person name="Detter J.C."/>
            <person name="Han C."/>
            <person name="Tapia R."/>
            <person name="Land M."/>
            <person name="Hauser L."/>
            <person name="Kyrpides N."/>
            <person name="Ivanova N."/>
            <person name="Pagani I."/>
            <person name="Samuel K."/>
            <person name="Teske A."/>
            <person name="Mueller J."/>
            <person name="Woyke T."/>
        </authorList>
    </citation>
    <scope>NUCLEOTIDE SEQUENCE [LARGE SCALE GENOMIC DNA]</scope>
    <source>
        <strain evidence="1 2">B18LD</strain>
    </source>
</reference>